<reference evidence="1" key="1">
    <citation type="submission" date="2020-11" db="EMBL/GenBank/DDBJ databases">
        <authorList>
            <person name="Davenport K.M."/>
            <person name="Bickhart D.M."/>
            <person name="Smith T.P.L."/>
            <person name="Murdoch B.M."/>
            <person name="Rosen B.D."/>
        </authorList>
    </citation>
    <scope>NUCLEOTIDE SEQUENCE [LARGE SCALE GENOMIC DNA]</scope>
    <source>
        <strain evidence="1">OAR_USU_Benz2616</strain>
    </source>
</reference>
<protein>
    <submittedName>
        <fullName evidence="1">Uncharacterized protein</fullName>
    </submittedName>
</protein>
<evidence type="ECO:0000313" key="1">
    <source>
        <dbReference type="Ensembl" id="ENSOARP00020011976.2"/>
    </source>
</evidence>
<organism evidence="1">
    <name type="scientific">Ovis aries</name>
    <name type="common">Sheep</name>
    <dbReference type="NCBI Taxonomy" id="9940"/>
    <lineage>
        <taxon>Eukaryota</taxon>
        <taxon>Metazoa</taxon>
        <taxon>Chordata</taxon>
        <taxon>Craniata</taxon>
        <taxon>Vertebrata</taxon>
        <taxon>Euteleostomi</taxon>
        <taxon>Mammalia</taxon>
        <taxon>Eutheria</taxon>
        <taxon>Laurasiatheria</taxon>
        <taxon>Artiodactyla</taxon>
        <taxon>Ruminantia</taxon>
        <taxon>Pecora</taxon>
        <taxon>Bovidae</taxon>
        <taxon>Caprinae</taxon>
        <taxon>Ovis</taxon>
    </lineage>
</organism>
<proteinExistence type="predicted"/>
<sequence>MRVQRAWGPSGQAISDVLFLLGLCVSLRIWAAVGEYDKPSLSAWPSPMVPLGQTVTLQCHFRSPRKRFKLFKTDGTSLTELHGNHFNTFTLGPVTREHAGSYTCSRFSSSLPVLSRHSDPLQIVVTGVFTKPSISAHPSPLMRAGENMTLRCQSLLGFDKFILHQENSTGHFQRRGQMLTSGHVPADFSIGPMTLASAGTYRCYGSFSHSPYVWSAPSDPVDIIISGLSKKPSLSAQGGPVVRSGENVTLVCSSESAFDQFHLLRDGENLECPLAGGQSSHGTLQAEFPLGPGTPDHSGVYRCYGSFTRSPYSWSDSSDPLFLSVTESTTSTCSSPMDPHTTEGKQDSLLSQQISEKTEGCCVSVGSTTSQLCDFGLLNIAVKLAFETMVCRRPTGDIELLMLGDWEFLNWTKWVRLT</sequence>
<dbReference type="Ensembl" id="ENSOART00020014505.2">
    <property type="protein sequence ID" value="ENSOARP00020011976.2"/>
    <property type="gene ID" value="ENSOARG00020009422.2"/>
</dbReference>
<name>A0AC11BE57_SHEEP</name>
<reference evidence="1" key="3">
    <citation type="submission" date="2025-09" db="UniProtKB">
        <authorList>
            <consortium name="Ensembl"/>
        </authorList>
    </citation>
    <scope>IDENTIFICATION</scope>
</reference>
<accession>A0AC11BE57</accession>
<reference evidence="1" key="2">
    <citation type="submission" date="2025-08" db="UniProtKB">
        <authorList>
            <consortium name="Ensembl"/>
        </authorList>
    </citation>
    <scope>IDENTIFICATION</scope>
</reference>